<reference evidence="7" key="1">
    <citation type="submission" date="2019-10" db="EMBL/GenBank/DDBJ databases">
        <title>Streptomyces sp. nov., a novel actinobacterium isolated from alkaline environment.</title>
        <authorList>
            <person name="Golinska P."/>
        </authorList>
    </citation>
    <scope>NUCLEOTIDE SEQUENCE [LARGE SCALE GENOMIC DNA]</scope>
    <source>
        <strain evidence="7">DSM 42108</strain>
    </source>
</reference>
<dbReference type="InterPro" id="IPR016169">
    <property type="entry name" value="FAD-bd_PCMH_sub2"/>
</dbReference>
<organism evidence="6 7">
    <name type="scientific">Streptomyces calidiresistens</name>
    <dbReference type="NCBI Taxonomy" id="1485586"/>
    <lineage>
        <taxon>Bacteria</taxon>
        <taxon>Bacillati</taxon>
        <taxon>Actinomycetota</taxon>
        <taxon>Actinomycetes</taxon>
        <taxon>Kitasatosporales</taxon>
        <taxon>Streptomycetaceae</taxon>
        <taxon>Streptomyces</taxon>
    </lineage>
</organism>
<evidence type="ECO:0000256" key="4">
    <source>
        <dbReference type="ARBA" id="ARBA00023002"/>
    </source>
</evidence>
<dbReference type="EMBL" id="VKHS01000117">
    <property type="protein sequence ID" value="MBB0229391.1"/>
    <property type="molecule type" value="Genomic_DNA"/>
</dbReference>
<dbReference type="GO" id="GO:0019853">
    <property type="term" value="P:L-ascorbic acid biosynthetic process"/>
    <property type="evidence" value="ECO:0007669"/>
    <property type="project" value="UniProtKB-UniPathway"/>
</dbReference>
<dbReference type="Gene3D" id="1.10.45.10">
    <property type="entry name" value="Vanillyl-alcohol Oxidase, Chain A, domain 4"/>
    <property type="match status" value="1"/>
</dbReference>
<dbReference type="Gene3D" id="3.30.70.2520">
    <property type="match status" value="1"/>
</dbReference>
<proteinExistence type="inferred from homology"/>
<dbReference type="PROSITE" id="PS51387">
    <property type="entry name" value="FAD_PCMH"/>
    <property type="match status" value="1"/>
</dbReference>
<sequence length="428" mass="48031">MPDSPGEFVNWSGSLRFTPGEFLHPTDEEEVVERVRRAAERGETVRPVGSGHSSTPLSATDEVLMSLDRMSGLVSHDREALRGTLLPGTGLAEAGRLLAEVGMGMENLGDVDYQAIAGAIATGTHGTGTTLPNLGANLVGGRLVTGTGEVVPFGEDAGPDHDRDLLRAARVSLGALGVMTSLTLRLLPDHDLHRVNWCTHVDWALEHFHRLAAAHRHFDLYWYPRSDLAQVRTLNMPGDEPGDPALVPPGRHLRRDETASNHEIIPNSRELKFDEMEYMLPLEAGLECFRVIRERIRERHRRTVAWRVLLRTIAPDDGLISTCEGRPTMTIALLQNNTLPHDEYFGDLEPIMRDFGGRPHWGKKHSLKAADLRPLYPGWDTFQQVRRRLDPGGVFLNDHLRDLLVEEGSQEWHHLEERKRKRREEARA</sequence>
<name>A0A7W3T2H1_9ACTN</name>
<evidence type="ECO:0000313" key="6">
    <source>
        <dbReference type="EMBL" id="MBB0229391.1"/>
    </source>
</evidence>
<dbReference type="Pfam" id="PF01565">
    <property type="entry name" value="FAD_binding_4"/>
    <property type="match status" value="1"/>
</dbReference>
<dbReference type="GO" id="GO:0003885">
    <property type="term" value="F:D-arabinono-1,4-lactone oxidase activity"/>
    <property type="evidence" value="ECO:0007669"/>
    <property type="project" value="InterPro"/>
</dbReference>
<dbReference type="PANTHER" id="PTHR43762">
    <property type="entry name" value="L-GULONOLACTONE OXIDASE"/>
    <property type="match status" value="1"/>
</dbReference>
<evidence type="ECO:0000256" key="2">
    <source>
        <dbReference type="ARBA" id="ARBA00005466"/>
    </source>
</evidence>
<dbReference type="SUPFAM" id="SSF56176">
    <property type="entry name" value="FAD-binding/transporter-associated domain-like"/>
    <property type="match status" value="1"/>
</dbReference>
<evidence type="ECO:0000259" key="5">
    <source>
        <dbReference type="PROSITE" id="PS51387"/>
    </source>
</evidence>
<keyword evidence="7" id="KW-1185">Reference proteome</keyword>
<evidence type="ECO:0000313" key="7">
    <source>
        <dbReference type="Proteomes" id="UP000530234"/>
    </source>
</evidence>
<dbReference type="InterPro" id="IPR010031">
    <property type="entry name" value="FAD_lactone_oxidase-like"/>
</dbReference>
<protein>
    <submittedName>
        <fullName evidence="6">FAD-binding protein</fullName>
    </submittedName>
</protein>
<dbReference type="InterPro" id="IPR036318">
    <property type="entry name" value="FAD-bd_PCMH-like_sf"/>
</dbReference>
<dbReference type="InterPro" id="IPR006093">
    <property type="entry name" value="Oxy_OxRdtase_FAD_BS"/>
</dbReference>
<dbReference type="Proteomes" id="UP000530234">
    <property type="component" value="Unassembled WGS sequence"/>
</dbReference>
<dbReference type="Gene3D" id="3.30.465.10">
    <property type="match status" value="1"/>
</dbReference>
<feature type="domain" description="FAD-binding PCMH-type" evidence="5">
    <location>
        <begin position="15"/>
        <end position="189"/>
    </location>
</feature>
<dbReference type="Gene3D" id="3.30.43.10">
    <property type="entry name" value="Uridine Diphospho-n-acetylenolpyruvylglucosamine Reductase, domain 2"/>
    <property type="match status" value="1"/>
</dbReference>
<dbReference type="InterPro" id="IPR016171">
    <property type="entry name" value="Vanillyl_alc_oxidase_C-sub2"/>
</dbReference>
<keyword evidence="3" id="KW-0060">Ascorbate biosynthesis</keyword>
<accession>A0A7W3T2H1</accession>
<dbReference type="PANTHER" id="PTHR43762:SF1">
    <property type="entry name" value="D-ARABINONO-1,4-LACTONE OXIDASE"/>
    <property type="match status" value="1"/>
</dbReference>
<dbReference type="RefSeq" id="WP_182661829.1">
    <property type="nucleotide sequence ID" value="NZ_VKHS01000117.1"/>
</dbReference>
<dbReference type="InterPro" id="IPR006094">
    <property type="entry name" value="Oxid_FAD_bind_N"/>
</dbReference>
<evidence type="ECO:0000256" key="3">
    <source>
        <dbReference type="ARBA" id="ARBA00022644"/>
    </source>
</evidence>
<gene>
    <name evidence="6" type="ORF">FOE67_07645</name>
</gene>
<comment type="caution">
    <text evidence="6">The sequence shown here is derived from an EMBL/GenBank/DDBJ whole genome shotgun (WGS) entry which is preliminary data.</text>
</comment>
<dbReference type="GO" id="GO:0071949">
    <property type="term" value="F:FAD binding"/>
    <property type="evidence" value="ECO:0007669"/>
    <property type="project" value="InterPro"/>
</dbReference>
<dbReference type="InterPro" id="IPR016166">
    <property type="entry name" value="FAD-bd_PCMH"/>
</dbReference>
<dbReference type="Pfam" id="PF04030">
    <property type="entry name" value="ALO"/>
    <property type="match status" value="1"/>
</dbReference>
<dbReference type="PIRSF" id="PIRSF000136">
    <property type="entry name" value="LGO_GLO"/>
    <property type="match status" value="1"/>
</dbReference>
<dbReference type="PROSITE" id="PS00862">
    <property type="entry name" value="OX2_COVAL_FAD"/>
    <property type="match status" value="1"/>
</dbReference>
<comment type="similarity">
    <text evidence="2">Belongs to the oxygen-dependent FAD-linked oxidoreductase family.</text>
</comment>
<dbReference type="AlphaFoldDB" id="A0A7W3T2H1"/>
<dbReference type="UniPathway" id="UPA00132"/>
<dbReference type="InterPro" id="IPR016167">
    <property type="entry name" value="FAD-bd_PCMH_sub1"/>
</dbReference>
<comment type="pathway">
    <text evidence="1">Cofactor biosynthesis; L-ascorbate biosynthesis.</text>
</comment>
<dbReference type="InterPro" id="IPR007173">
    <property type="entry name" value="ALO_C"/>
</dbReference>
<evidence type="ECO:0000256" key="1">
    <source>
        <dbReference type="ARBA" id="ARBA00005147"/>
    </source>
</evidence>
<keyword evidence="4" id="KW-0560">Oxidoreductase</keyword>
<dbReference type="GO" id="GO:0016020">
    <property type="term" value="C:membrane"/>
    <property type="evidence" value="ECO:0007669"/>
    <property type="project" value="InterPro"/>
</dbReference>